<feature type="transmembrane region" description="Helical" evidence="1">
    <location>
        <begin position="34"/>
        <end position="51"/>
    </location>
</feature>
<keyword evidence="1" id="KW-0472">Membrane</keyword>
<keyword evidence="1" id="KW-0812">Transmembrane</keyword>
<name>A0A3N4JUM3_9PEZI</name>
<gene>
    <name evidence="2" type="ORF">L873DRAFT_766467</name>
</gene>
<organism evidence="2 3">
    <name type="scientific">Choiromyces venosus 120613-1</name>
    <dbReference type="NCBI Taxonomy" id="1336337"/>
    <lineage>
        <taxon>Eukaryota</taxon>
        <taxon>Fungi</taxon>
        <taxon>Dikarya</taxon>
        <taxon>Ascomycota</taxon>
        <taxon>Pezizomycotina</taxon>
        <taxon>Pezizomycetes</taxon>
        <taxon>Pezizales</taxon>
        <taxon>Tuberaceae</taxon>
        <taxon>Choiromyces</taxon>
    </lineage>
</organism>
<protein>
    <submittedName>
        <fullName evidence="2">Uncharacterized protein</fullName>
    </submittedName>
</protein>
<evidence type="ECO:0000313" key="2">
    <source>
        <dbReference type="EMBL" id="RPB00739.1"/>
    </source>
</evidence>
<keyword evidence="1" id="KW-1133">Transmembrane helix</keyword>
<reference evidence="2 3" key="1">
    <citation type="journal article" date="2018" name="Nat. Ecol. Evol.">
        <title>Pezizomycetes genomes reveal the molecular basis of ectomycorrhizal truffle lifestyle.</title>
        <authorList>
            <person name="Murat C."/>
            <person name="Payen T."/>
            <person name="Noel B."/>
            <person name="Kuo A."/>
            <person name="Morin E."/>
            <person name="Chen J."/>
            <person name="Kohler A."/>
            <person name="Krizsan K."/>
            <person name="Balestrini R."/>
            <person name="Da Silva C."/>
            <person name="Montanini B."/>
            <person name="Hainaut M."/>
            <person name="Levati E."/>
            <person name="Barry K.W."/>
            <person name="Belfiori B."/>
            <person name="Cichocki N."/>
            <person name="Clum A."/>
            <person name="Dockter R.B."/>
            <person name="Fauchery L."/>
            <person name="Guy J."/>
            <person name="Iotti M."/>
            <person name="Le Tacon F."/>
            <person name="Lindquist E.A."/>
            <person name="Lipzen A."/>
            <person name="Malagnac F."/>
            <person name="Mello A."/>
            <person name="Molinier V."/>
            <person name="Miyauchi S."/>
            <person name="Poulain J."/>
            <person name="Riccioni C."/>
            <person name="Rubini A."/>
            <person name="Sitrit Y."/>
            <person name="Splivallo R."/>
            <person name="Traeger S."/>
            <person name="Wang M."/>
            <person name="Zifcakova L."/>
            <person name="Wipf D."/>
            <person name="Zambonelli A."/>
            <person name="Paolocci F."/>
            <person name="Nowrousian M."/>
            <person name="Ottonello S."/>
            <person name="Baldrian P."/>
            <person name="Spatafora J.W."/>
            <person name="Henrissat B."/>
            <person name="Nagy L.G."/>
            <person name="Aury J.M."/>
            <person name="Wincker P."/>
            <person name="Grigoriev I.V."/>
            <person name="Bonfante P."/>
            <person name="Martin F.M."/>
        </authorList>
    </citation>
    <scope>NUCLEOTIDE SEQUENCE [LARGE SCALE GENOMIC DNA]</scope>
    <source>
        <strain evidence="2 3">120613-1</strain>
    </source>
</reference>
<dbReference type="AlphaFoldDB" id="A0A3N4JUM3"/>
<evidence type="ECO:0000256" key="1">
    <source>
        <dbReference type="SAM" id="Phobius"/>
    </source>
</evidence>
<sequence length="61" mass="7230">MYTCHATRYTGRGQISYHCIWIPLMGISRKISDMYLMMIQPTIYTAFHFILSSLPHFTRDL</sequence>
<accession>A0A3N4JUM3</accession>
<dbReference type="EMBL" id="ML120378">
    <property type="protein sequence ID" value="RPB00739.1"/>
    <property type="molecule type" value="Genomic_DNA"/>
</dbReference>
<keyword evidence="3" id="KW-1185">Reference proteome</keyword>
<dbReference type="Proteomes" id="UP000276215">
    <property type="component" value="Unassembled WGS sequence"/>
</dbReference>
<evidence type="ECO:0000313" key="3">
    <source>
        <dbReference type="Proteomes" id="UP000276215"/>
    </source>
</evidence>
<proteinExistence type="predicted"/>